<sequence>MSLLKVLILAIVQGLAELLPVSSSAHVVVAEKLLHLDPSSPEMTLVLVMLHTGTMFAVIVYFLNQWRRAYFATGDAFARFAIRAGWATVLTGAIGYPIIKVIEKTAFKGMPKAEIELLFGRLDLVGIALFAAGVLILLSGLRERGEQKDRTLAYERAATRSGDNVTFAQAGWMGAVQGLCMPFRGFSRSGATISAGMMVGAQRERAERFSFALAVIITPLVIGRELLRLLKASHEATAAGAPIDLHSSLVFALIGMVASFFAGLAGLKWLSAWLEEGRWWLFGIYCILASAVVLYLHFGPMHL</sequence>
<name>A0ABW1ZC54_9BACT</name>
<keyword evidence="5" id="KW-1003">Cell membrane</keyword>
<dbReference type="PANTHER" id="PTHR30622">
    <property type="entry name" value="UNDECAPRENYL-DIPHOSPHATASE"/>
    <property type="match status" value="1"/>
</dbReference>
<evidence type="ECO:0000256" key="2">
    <source>
        <dbReference type="ARBA" id="ARBA00010621"/>
    </source>
</evidence>
<dbReference type="Proteomes" id="UP001596391">
    <property type="component" value="Unassembled WGS sequence"/>
</dbReference>
<reference evidence="16" key="1">
    <citation type="journal article" date="2019" name="Int. J. Syst. Evol. Microbiol.">
        <title>The Global Catalogue of Microorganisms (GCM) 10K type strain sequencing project: providing services to taxonomists for standard genome sequencing and annotation.</title>
        <authorList>
            <consortium name="The Broad Institute Genomics Platform"/>
            <consortium name="The Broad Institute Genome Sequencing Center for Infectious Disease"/>
            <person name="Wu L."/>
            <person name="Ma J."/>
        </authorList>
    </citation>
    <scope>NUCLEOTIDE SEQUENCE [LARGE SCALE GENOMIC DNA]</scope>
    <source>
        <strain evidence="16">CGMCC 1.16026</strain>
    </source>
</reference>
<evidence type="ECO:0000256" key="6">
    <source>
        <dbReference type="ARBA" id="ARBA00022692"/>
    </source>
</evidence>
<keyword evidence="9 14" id="KW-0472">Membrane</keyword>
<evidence type="ECO:0000256" key="9">
    <source>
        <dbReference type="ARBA" id="ARBA00023136"/>
    </source>
</evidence>
<comment type="caution">
    <text evidence="15">The sequence shown here is derived from an EMBL/GenBank/DDBJ whole genome shotgun (WGS) entry which is preliminary data.</text>
</comment>
<keyword evidence="6 14" id="KW-0812">Transmembrane</keyword>
<dbReference type="RefSeq" id="WP_263370382.1">
    <property type="nucleotide sequence ID" value="NZ_JAGSYD010000001.1"/>
</dbReference>
<feature type="transmembrane region" description="Helical" evidence="14">
    <location>
        <begin position="76"/>
        <end position="99"/>
    </location>
</feature>
<evidence type="ECO:0000256" key="4">
    <source>
        <dbReference type="ARBA" id="ARBA00021581"/>
    </source>
</evidence>
<keyword evidence="10" id="KW-0046">Antibiotic resistance</keyword>
<feature type="transmembrane region" description="Helical" evidence="14">
    <location>
        <begin position="44"/>
        <end position="64"/>
    </location>
</feature>
<dbReference type="PANTHER" id="PTHR30622:SF2">
    <property type="entry name" value="UNDECAPRENYL-DIPHOSPHATASE"/>
    <property type="match status" value="1"/>
</dbReference>
<accession>A0ABW1ZC54</accession>
<feature type="transmembrane region" description="Helical" evidence="14">
    <location>
        <begin position="247"/>
        <end position="267"/>
    </location>
</feature>
<dbReference type="Pfam" id="PF02673">
    <property type="entry name" value="BacA"/>
    <property type="match status" value="1"/>
</dbReference>
<dbReference type="InterPro" id="IPR003824">
    <property type="entry name" value="UppP"/>
</dbReference>
<organism evidence="15 16">
    <name type="scientific">Granulicella cerasi</name>
    <dbReference type="NCBI Taxonomy" id="741063"/>
    <lineage>
        <taxon>Bacteria</taxon>
        <taxon>Pseudomonadati</taxon>
        <taxon>Acidobacteriota</taxon>
        <taxon>Terriglobia</taxon>
        <taxon>Terriglobales</taxon>
        <taxon>Acidobacteriaceae</taxon>
        <taxon>Granulicella</taxon>
    </lineage>
</organism>
<evidence type="ECO:0000256" key="3">
    <source>
        <dbReference type="ARBA" id="ARBA00012374"/>
    </source>
</evidence>
<evidence type="ECO:0000256" key="13">
    <source>
        <dbReference type="ARBA" id="ARBA00047594"/>
    </source>
</evidence>
<evidence type="ECO:0000256" key="10">
    <source>
        <dbReference type="ARBA" id="ARBA00023251"/>
    </source>
</evidence>
<evidence type="ECO:0000256" key="7">
    <source>
        <dbReference type="ARBA" id="ARBA00022801"/>
    </source>
</evidence>
<evidence type="ECO:0000313" key="15">
    <source>
        <dbReference type="EMBL" id="MFC6646731.1"/>
    </source>
</evidence>
<keyword evidence="16" id="KW-1185">Reference proteome</keyword>
<dbReference type="EMBL" id="JBHSWI010000001">
    <property type="protein sequence ID" value="MFC6646731.1"/>
    <property type="molecule type" value="Genomic_DNA"/>
</dbReference>
<evidence type="ECO:0000256" key="12">
    <source>
        <dbReference type="ARBA" id="ARBA00032932"/>
    </source>
</evidence>
<comment type="similarity">
    <text evidence="2">Belongs to the UppP family.</text>
</comment>
<comment type="subcellular location">
    <subcellularLocation>
        <location evidence="1">Cell membrane</location>
        <topology evidence="1">Multi-pass membrane protein</topology>
    </subcellularLocation>
</comment>
<comment type="catalytic activity">
    <reaction evidence="13">
        <text>di-trans,octa-cis-undecaprenyl diphosphate + H2O = di-trans,octa-cis-undecaprenyl phosphate + phosphate + H(+)</text>
        <dbReference type="Rhea" id="RHEA:28094"/>
        <dbReference type="ChEBI" id="CHEBI:15377"/>
        <dbReference type="ChEBI" id="CHEBI:15378"/>
        <dbReference type="ChEBI" id="CHEBI:43474"/>
        <dbReference type="ChEBI" id="CHEBI:58405"/>
        <dbReference type="ChEBI" id="CHEBI:60392"/>
        <dbReference type="EC" id="3.6.1.27"/>
    </reaction>
</comment>
<feature type="transmembrane region" description="Helical" evidence="14">
    <location>
        <begin position="209"/>
        <end position="227"/>
    </location>
</feature>
<evidence type="ECO:0000256" key="8">
    <source>
        <dbReference type="ARBA" id="ARBA00022989"/>
    </source>
</evidence>
<evidence type="ECO:0000256" key="11">
    <source>
        <dbReference type="ARBA" id="ARBA00032707"/>
    </source>
</evidence>
<evidence type="ECO:0000256" key="5">
    <source>
        <dbReference type="ARBA" id="ARBA00022475"/>
    </source>
</evidence>
<feature type="transmembrane region" description="Helical" evidence="14">
    <location>
        <begin position="279"/>
        <end position="298"/>
    </location>
</feature>
<keyword evidence="7" id="KW-0378">Hydrolase</keyword>
<proteinExistence type="inferred from homology"/>
<evidence type="ECO:0000256" key="14">
    <source>
        <dbReference type="SAM" id="Phobius"/>
    </source>
</evidence>
<feature type="transmembrane region" description="Helical" evidence="14">
    <location>
        <begin position="119"/>
        <end position="141"/>
    </location>
</feature>
<gene>
    <name evidence="15" type="ORF">ACFQBQ_14280</name>
</gene>
<keyword evidence="8 14" id="KW-1133">Transmembrane helix</keyword>
<protein>
    <recommendedName>
        <fullName evidence="4">Undecaprenyl-diphosphatase</fullName>
        <ecNumber evidence="3">3.6.1.27</ecNumber>
    </recommendedName>
    <alternativeName>
        <fullName evidence="12">Bacitracin resistance protein</fullName>
    </alternativeName>
    <alternativeName>
        <fullName evidence="11">Undecaprenyl pyrophosphate phosphatase</fullName>
    </alternativeName>
</protein>
<dbReference type="EC" id="3.6.1.27" evidence="3"/>
<evidence type="ECO:0000256" key="1">
    <source>
        <dbReference type="ARBA" id="ARBA00004651"/>
    </source>
</evidence>
<evidence type="ECO:0000313" key="16">
    <source>
        <dbReference type="Proteomes" id="UP001596391"/>
    </source>
</evidence>